<protein>
    <submittedName>
        <fullName evidence="5">MDM2 binding protein</fullName>
    </submittedName>
</protein>
<dbReference type="GeneTree" id="ENSGT00390000003305"/>
<dbReference type="OMA" id="QWASREN"/>
<dbReference type="Pfam" id="PF14919">
    <property type="entry name" value="MTBP_mid"/>
    <property type="match status" value="1"/>
</dbReference>
<evidence type="ECO:0000259" key="2">
    <source>
        <dbReference type="Pfam" id="PF14918"/>
    </source>
</evidence>
<reference evidence="5" key="2">
    <citation type="submission" date="2025-08" db="UniProtKB">
        <authorList>
            <consortium name="Ensembl"/>
        </authorList>
    </citation>
    <scope>IDENTIFICATION</scope>
</reference>
<reference evidence="6" key="1">
    <citation type="submission" date="2011-12" db="EMBL/GenBank/DDBJ databases">
        <title>The Draft Genome of Lepisosteus oculatus.</title>
        <authorList>
            <consortium name="The Broad Institute Genome Assembly &amp; Analysis Group"/>
            <consortium name="Computational R&amp;D Group"/>
            <consortium name="and Sequencing Platform"/>
            <person name="Di Palma F."/>
            <person name="Alfoldi J."/>
            <person name="Johnson J."/>
            <person name="Berlin A."/>
            <person name="Gnerre S."/>
            <person name="Jaffe D."/>
            <person name="MacCallum I."/>
            <person name="Young S."/>
            <person name="Walker B.J."/>
            <person name="Lander E.S."/>
            <person name="Lindblad-Toh K."/>
        </authorList>
    </citation>
    <scope>NUCLEOTIDE SEQUENCE [LARGE SCALE GENOMIC DNA]</scope>
</reference>
<organism evidence="5 6">
    <name type="scientific">Lepisosteus oculatus</name>
    <name type="common">Spotted gar</name>
    <dbReference type="NCBI Taxonomy" id="7918"/>
    <lineage>
        <taxon>Eukaryota</taxon>
        <taxon>Metazoa</taxon>
        <taxon>Chordata</taxon>
        <taxon>Craniata</taxon>
        <taxon>Vertebrata</taxon>
        <taxon>Euteleostomi</taxon>
        <taxon>Actinopterygii</taxon>
        <taxon>Neopterygii</taxon>
        <taxon>Holostei</taxon>
        <taxon>Semionotiformes</taxon>
        <taxon>Lepisosteidae</taxon>
        <taxon>Lepisosteus</taxon>
    </lineage>
</organism>
<dbReference type="GO" id="GO:0007089">
    <property type="term" value="P:traversing start control point of mitotic cell cycle"/>
    <property type="evidence" value="ECO:0000318"/>
    <property type="project" value="GO_Central"/>
</dbReference>
<dbReference type="GO" id="GO:0031396">
    <property type="term" value="P:regulation of protein ubiquitination"/>
    <property type="evidence" value="ECO:0007669"/>
    <property type="project" value="InterPro"/>
</dbReference>
<sequence length="866" mass="96840">MDRYVLVVSFNKQEDEDINCFTGLTAANKVYESLKEISINSSKRKVSPFPPCTLTGIPAPQRCFFAIQSSSGSSQFCSSEWESVGTTSVKNDSEESATSVIEAYQCTLQRLEEADENRCSKPNEIALQNAIALSFVVLSMGLTVRSYTVVSSFSAEQSLLLQCAGVYDKTYHEERCIPWITKSVLIICDCSQWQKTATYLSAHILDPQNLGSCIDVEEIWRGNILIREKKFASEVRFGGFCLKNVPCDTWSSILSPDADLPTFTGSKRDPEVYHYYRPVLDLVQLVALPDLPTFFFAKCILLFNMFKRPKGDKSKLLLNQLGSLRVKVGALFALSCTVSNIVIPPSNQLSTQKWKEYMAKKPKSLFACDPEVKGENGLYLLLVQGTDTGDCKARLIHSASQINGAAGQATSLHALCSTHSEGPFGTDVSTWLGSMPCLHGDQLMQRERGLTNVQTLALKEWLRRREENKKPASVPVNDLKALLTLAREQYLKMHDARIPRTSFKRLEKCSENWKVYGSDARNMTRLEWPERRVLQNFENQEKIRQKSRTAVLLSGSSDSLLGPKDSQRCPSAMLDAKELLKHFTPEGLPTGELQPLQIQRGENAFQISCDLTPRKVQHLPFNKAANSHYHGIEFCLDDRNSLDRDKAFGKLQSRLIRYETHTTCSKEPCPVPFALSPAPSPAVLSEPGSVPEGEAFQLEQKGELSRRKRDIIFNSKMLPKSESSNSLLSHPGGSSGHRAAARSLRDQPQRSVSTASAPLKRSPSTGRECQSQGKTQGQATAQPTKESRSQKHVRMLKEVVAKTLSHHGIREDHESFEACSQRLFEISKFYLKDLKTSRGLHEEMKKAANNNAKQVIDWILEKASKK</sequence>
<feature type="domain" description="DM2" evidence="3">
    <location>
        <begin position="271"/>
        <end position="605"/>
    </location>
</feature>
<dbReference type="EMBL" id="AHAT01004825">
    <property type="status" value="NOT_ANNOTATED_CDS"/>
    <property type="molecule type" value="Genomic_DNA"/>
</dbReference>
<dbReference type="InterPro" id="IPR029418">
    <property type="entry name" value="MTBP_C"/>
</dbReference>
<dbReference type="FunCoup" id="W5MS83">
    <property type="interactions" value="763"/>
</dbReference>
<feature type="region of interest" description="Disordered" evidence="1">
    <location>
        <begin position="715"/>
        <end position="792"/>
    </location>
</feature>
<dbReference type="HOGENOM" id="CLU_017071_0_0_1"/>
<dbReference type="PANTHER" id="PTHR14382:SF1">
    <property type="entry name" value="MDM2-BINDING PROTEIN"/>
    <property type="match status" value="1"/>
</dbReference>
<dbReference type="Proteomes" id="UP000018468">
    <property type="component" value="Linkage group LG11"/>
</dbReference>
<feature type="domain" description="DM2" evidence="2">
    <location>
        <begin position="1"/>
        <end position="251"/>
    </location>
</feature>
<reference evidence="5" key="3">
    <citation type="submission" date="2025-09" db="UniProtKB">
        <authorList>
            <consortium name="Ensembl"/>
        </authorList>
    </citation>
    <scope>IDENTIFICATION</scope>
</reference>
<dbReference type="STRING" id="7918.ENSLOCP00000011242"/>
<dbReference type="GO" id="GO:0000776">
    <property type="term" value="C:kinetochore"/>
    <property type="evidence" value="ECO:0000318"/>
    <property type="project" value="GO_Central"/>
</dbReference>
<evidence type="ECO:0000259" key="4">
    <source>
        <dbReference type="Pfam" id="PF14920"/>
    </source>
</evidence>
<dbReference type="eggNOG" id="ENOG502RGBH">
    <property type="taxonomic scope" value="Eukaryota"/>
</dbReference>
<keyword evidence="6" id="KW-1185">Reference proteome</keyword>
<dbReference type="Ensembl" id="ENSLOCT00000011258.1">
    <property type="protein sequence ID" value="ENSLOCP00000011242.1"/>
    <property type="gene ID" value="ENSLOCG00000009214.1"/>
</dbReference>
<name>W5MS83_LEPOC</name>
<feature type="domain" description="MDN2-binding protein C-terminal" evidence="4">
    <location>
        <begin position="609"/>
        <end position="856"/>
    </location>
</feature>
<dbReference type="AlphaFoldDB" id="W5MS83"/>
<dbReference type="InParanoid" id="W5MS83"/>
<feature type="compositionally biased region" description="Low complexity" evidence="1">
    <location>
        <begin position="723"/>
        <end position="732"/>
    </location>
</feature>
<evidence type="ECO:0000259" key="3">
    <source>
        <dbReference type="Pfam" id="PF14919"/>
    </source>
</evidence>
<dbReference type="Bgee" id="ENSLOCG00000009214">
    <property type="expression patterns" value="Expressed in ovary and 9 other cell types or tissues"/>
</dbReference>
<proteinExistence type="predicted"/>
<dbReference type="InterPro" id="IPR039061">
    <property type="entry name" value="MTBP"/>
</dbReference>
<dbReference type="PANTHER" id="PTHR14382">
    <property type="entry name" value="MDM2-BINDING PROTEIN"/>
    <property type="match status" value="1"/>
</dbReference>
<evidence type="ECO:0000313" key="5">
    <source>
        <dbReference type="Ensembl" id="ENSLOCP00000011242.1"/>
    </source>
</evidence>
<feature type="compositionally biased region" description="Polar residues" evidence="1">
    <location>
        <begin position="749"/>
        <end position="784"/>
    </location>
</feature>
<evidence type="ECO:0000313" key="6">
    <source>
        <dbReference type="Proteomes" id="UP000018468"/>
    </source>
</evidence>
<feature type="region of interest" description="Disordered" evidence="1">
    <location>
        <begin position="679"/>
        <end position="703"/>
    </location>
</feature>
<dbReference type="EMBL" id="AHAT01004826">
    <property type="status" value="NOT_ANNOTATED_CDS"/>
    <property type="molecule type" value="Genomic_DNA"/>
</dbReference>
<accession>W5MS83</accession>
<dbReference type="InterPro" id="IPR029420">
    <property type="entry name" value="MTBP_central"/>
</dbReference>
<evidence type="ECO:0000256" key="1">
    <source>
        <dbReference type="SAM" id="MobiDB-lite"/>
    </source>
</evidence>
<dbReference type="Pfam" id="PF14920">
    <property type="entry name" value="MTBP_C"/>
    <property type="match status" value="1"/>
</dbReference>
<dbReference type="InterPro" id="IPR029421">
    <property type="entry name" value="MTBP_N"/>
</dbReference>
<dbReference type="GO" id="GO:0034501">
    <property type="term" value="P:protein localization to kinetochore"/>
    <property type="evidence" value="ECO:0000318"/>
    <property type="project" value="GO_Central"/>
</dbReference>
<dbReference type="Pfam" id="PF14918">
    <property type="entry name" value="MTBP_N"/>
    <property type="match status" value="1"/>
</dbReference>